<evidence type="ECO:0000256" key="1">
    <source>
        <dbReference type="ARBA" id="ARBA00022801"/>
    </source>
</evidence>
<evidence type="ECO:0000259" key="3">
    <source>
        <dbReference type="Pfam" id="PF02449"/>
    </source>
</evidence>
<accession>H8L4R5</accession>
<dbReference type="OrthoDB" id="9776971at2"/>
<evidence type="ECO:0000256" key="2">
    <source>
        <dbReference type="ARBA" id="ARBA00023295"/>
    </source>
</evidence>
<dbReference type="Proteomes" id="UP000005234">
    <property type="component" value="Chromosome"/>
</dbReference>
<dbReference type="Gene3D" id="3.20.20.80">
    <property type="entry name" value="Glycosidases"/>
    <property type="match status" value="1"/>
</dbReference>
<dbReference type="EMBL" id="CP003350">
    <property type="protein sequence ID" value="AFC84988.1"/>
    <property type="molecule type" value="Genomic_DNA"/>
</dbReference>
<dbReference type="GO" id="GO:0004565">
    <property type="term" value="F:beta-galactosidase activity"/>
    <property type="evidence" value="ECO:0007669"/>
    <property type="project" value="InterPro"/>
</dbReference>
<dbReference type="GO" id="GO:0009341">
    <property type="term" value="C:beta-galactosidase complex"/>
    <property type="evidence" value="ECO:0007669"/>
    <property type="project" value="InterPro"/>
</dbReference>
<dbReference type="STRING" id="767434.Fraau_0501"/>
<sequence length="454" mass="50972">MTEALQPRKRARHWIPVVLLTVFAVLAGLLLLPGTSRPQELKPLQLSPRQPVVWADFLGVNAHLLWFSPEIASRQIAMLKALGLHWVRLDLHWDRLEPRVGQFRWDLLDPVMQQIRDQHLQAEVYLVGSSPYASSAPPDFPYPDKYPPRDPQLYATALRALAERYPQIPVWQVWNEPNLPGFWYPEPDPAAYGSLLKASVQALRSLPRPPQVALGGMAYYSQMPNHDLMIQDLGALGLFSLDTIIAYHPYSLYPEGDDPAQRDFILRAQQADRMLRSAGARQVWADEWGWSSYPGPKQEQPVIGEDGQADFVLRRLALMTALNYDRIFLFALSDLDSRASVRDQFYGLLTTDAKPKPVYQALSRFLGFTGPQLMPAAAPALQNPPASLITVSADKADGKHLLMFWADQPGSVQLPDLQAARLYDPLHDTTTALQASGGVLTVPVSRQLQILEWP</sequence>
<name>H8L4R5_FRAAD</name>
<dbReference type="eggNOG" id="COG1874">
    <property type="taxonomic scope" value="Bacteria"/>
</dbReference>
<dbReference type="PANTHER" id="PTHR12631:SF10">
    <property type="entry name" value="BETA-XYLOSIDASE-LIKE PROTEIN-RELATED"/>
    <property type="match status" value="1"/>
</dbReference>
<keyword evidence="1" id="KW-0378">Hydrolase</keyword>
<dbReference type="Pfam" id="PF02449">
    <property type="entry name" value="Glyco_hydro_42"/>
    <property type="match status" value="1"/>
</dbReference>
<dbReference type="InterPro" id="IPR051923">
    <property type="entry name" value="Glycosyl_Hydrolase_39"/>
</dbReference>
<keyword evidence="2" id="KW-0326">Glycosidase</keyword>
<evidence type="ECO:0000313" key="4">
    <source>
        <dbReference type="EMBL" id="AFC84988.1"/>
    </source>
</evidence>
<feature type="domain" description="Glycoside hydrolase family 42 N-terminal" evidence="3">
    <location>
        <begin position="70"/>
        <end position="121"/>
    </location>
</feature>
<gene>
    <name evidence="4" type="ordered locus">Fraau_0501</name>
</gene>
<organism evidence="4 5">
    <name type="scientific">Frateuria aurantia (strain ATCC 33424 / DSM 6220 / KCTC 2777 / LMG 1558 / NBRC 3245 / NCIMB 13370)</name>
    <name type="common">Acetobacter aurantius</name>
    <dbReference type="NCBI Taxonomy" id="767434"/>
    <lineage>
        <taxon>Bacteria</taxon>
        <taxon>Pseudomonadati</taxon>
        <taxon>Pseudomonadota</taxon>
        <taxon>Gammaproteobacteria</taxon>
        <taxon>Lysobacterales</taxon>
        <taxon>Rhodanobacteraceae</taxon>
        <taxon>Frateuria</taxon>
    </lineage>
</organism>
<dbReference type="SUPFAM" id="SSF51445">
    <property type="entry name" value="(Trans)glycosidases"/>
    <property type="match status" value="1"/>
</dbReference>
<protein>
    <submittedName>
        <fullName evidence="4">Beta-xylosidase</fullName>
    </submittedName>
</protein>
<dbReference type="GO" id="GO:0005975">
    <property type="term" value="P:carbohydrate metabolic process"/>
    <property type="evidence" value="ECO:0007669"/>
    <property type="project" value="InterPro"/>
</dbReference>
<dbReference type="AlphaFoldDB" id="H8L4R5"/>
<reference evidence="4" key="1">
    <citation type="submission" date="2012-02" db="EMBL/GenBank/DDBJ databases">
        <title>The complete genome of Frateuria aurantia DSM 6220.</title>
        <authorList>
            <consortium name="US DOE Joint Genome Institute (JGI-PGF)"/>
            <person name="Lucas S."/>
            <person name="Copeland A."/>
            <person name="Lapidus A."/>
            <person name="Glavina del Rio T."/>
            <person name="Dalin E."/>
            <person name="Tice H."/>
            <person name="Bruce D."/>
            <person name="Goodwin L."/>
            <person name="Pitluck S."/>
            <person name="Peters L."/>
            <person name="Ovchinnikova G."/>
            <person name="Teshima H."/>
            <person name="Kyrpides N."/>
            <person name="Mavromatis K."/>
            <person name="Ivanova N."/>
            <person name="Brettin T."/>
            <person name="Detter J.C."/>
            <person name="Han C."/>
            <person name="Larimer F."/>
            <person name="Land M."/>
            <person name="Hauser L."/>
            <person name="Markowitz V."/>
            <person name="Cheng J.-F."/>
            <person name="Hugenholtz P."/>
            <person name="Woyke T."/>
            <person name="Wu D."/>
            <person name="Brambilla E."/>
            <person name="Klenk H.-P."/>
            <person name="Eisen J.A."/>
        </authorList>
    </citation>
    <scope>NUCLEOTIDE SEQUENCE</scope>
    <source>
        <strain evidence="4">DSM 6220</strain>
    </source>
</reference>
<evidence type="ECO:0000313" key="5">
    <source>
        <dbReference type="Proteomes" id="UP000005234"/>
    </source>
</evidence>
<dbReference type="HOGENOM" id="CLU_041401_2_1_6"/>
<proteinExistence type="predicted"/>
<dbReference type="InterPro" id="IPR013529">
    <property type="entry name" value="Glyco_hydro_42_N"/>
</dbReference>
<dbReference type="eggNOG" id="COG5309">
    <property type="taxonomic scope" value="Bacteria"/>
</dbReference>
<dbReference type="KEGG" id="fau:Fraau_0501"/>
<dbReference type="InterPro" id="IPR017853">
    <property type="entry name" value="GH"/>
</dbReference>
<keyword evidence="5" id="KW-1185">Reference proteome</keyword>
<dbReference type="RefSeq" id="WP_014401994.1">
    <property type="nucleotide sequence ID" value="NC_017033.1"/>
</dbReference>
<dbReference type="PANTHER" id="PTHR12631">
    <property type="entry name" value="ALPHA-L-IDURONIDASE"/>
    <property type="match status" value="1"/>
</dbReference>